<dbReference type="Proteomes" id="UP000323274">
    <property type="component" value="Unassembled WGS sequence"/>
</dbReference>
<evidence type="ECO:0000313" key="2">
    <source>
        <dbReference type="Proteomes" id="UP000323274"/>
    </source>
</evidence>
<dbReference type="RefSeq" id="WP_004902432.1">
    <property type="nucleotide sequence ID" value="NZ_BJJW01000019.1"/>
</dbReference>
<dbReference type="GeneID" id="61102992"/>
<accession>A0A5A5U5H1</accession>
<gene>
    <name evidence="1" type="ORF">LCIT_19160</name>
</gene>
<evidence type="ECO:0000313" key="1">
    <source>
        <dbReference type="EMBL" id="GDZ84674.1"/>
    </source>
</evidence>
<reference evidence="1 2" key="1">
    <citation type="submission" date="2019-04" db="EMBL/GenBank/DDBJ databases">
        <title>A pseudo-fructophilic Leuconostoc citreum strain F192-5 isolated from peel of satsuma mandarin: the first report for isolation and characterization of strain-dependent fructophilic-like characteristics.</title>
        <authorList>
            <person name="Maeno S."/>
            <person name="Tanizawa Y."/>
            <person name="Kajikawa A."/>
            <person name="Kanesaki Y."/>
            <person name="Kubota E."/>
            <person name="Arita M."/>
            <person name="Leon D."/>
            <person name="Endo A."/>
        </authorList>
    </citation>
    <scope>NUCLEOTIDE SEQUENCE [LARGE SCALE GENOMIC DNA]</scope>
    <source>
        <strain evidence="1 2">F192-5</strain>
    </source>
</reference>
<name>A0A5A5U5H1_LEUCI</name>
<proteinExistence type="predicted"/>
<organism evidence="1 2">
    <name type="scientific">Leuconostoc citreum</name>
    <dbReference type="NCBI Taxonomy" id="33964"/>
    <lineage>
        <taxon>Bacteria</taxon>
        <taxon>Bacillati</taxon>
        <taxon>Bacillota</taxon>
        <taxon>Bacilli</taxon>
        <taxon>Lactobacillales</taxon>
        <taxon>Lactobacillaceae</taxon>
        <taxon>Leuconostoc</taxon>
    </lineage>
</organism>
<sequence>MNKILRNTIVSGVVAILGVSTVGTTVVNATTISDGTNNADVTVNGTLGADNTDPVAPIPEGSDKWINVTLDTATIFYNTQTDKNIVSPTYNITNNSGRPVSFKVNSFKQNDSVPLSSISSLNANFTRKVTATDTSGSNVSTNLITGGSINSDFSSATSTQLANKNGMLSAKDTSGAYSNSATFNYNGTVTDKLTATINPKFTMNLLFTPSDWTK</sequence>
<comment type="caution">
    <text evidence="1">The sequence shown here is derived from an EMBL/GenBank/DDBJ whole genome shotgun (WGS) entry which is preliminary data.</text>
</comment>
<protein>
    <submittedName>
        <fullName evidence="1">Uncharacterized protein</fullName>
    </submittedName>
</protein>
<dbReference type="AlphaFoldDB" id="A0A5A5U5H1"/>
<dbReference type="EMBL" id="BJJW01000019">
    <property type="protein sequence ID" value="GDZ84674.1"/>
    <property type="molecule type" value="Genomic_DNA"/>
</dbReference>